<organism evidence="2 3">
    <name type="scientific">Spirosoma soli</name>
    <dbReference type="NCBI Taxonomy" id="1770529"/>
    <lineage>
        <taxon>Bacteria</taxon>
        <taxon>Pseudomonadati</taxon>
        <taxon>Bacteroidota</taxon>
        <taxon>Cytophagia</taxon>
        <taxon>Cytophagales</taxon>
        <taxon>Cytophagaceae</taxon>
        <taxon>Spirosoma</taxon>
    </lineage>
</organism>
<accession>A0ABW5MAS4</accession>
<dbReference type="RefSeq" id="WP_381526768.1">
    <property type="nucleotide sequence ID" value="NZ_JBHULN010000021.1"/>
</dbReference>
<name>A0ABW5MAS4_9BACT</name>
<dbReference type="Proteomes" id="UP001597469">
    <property type="component" value="Unassembled WGS sequence"/>
</dbReference>
<proteinExistence type="predicted"/>
<gene>
    <name evidence="2" type="ORF">ACFSUS_24265</name>
</gene>
<dbReference type="EMBL" id="JBHULN010000021">
    <property type="protein sequence ID" value="MFD2573774.1"/>
    <property type="molecule type" value="Genomic_DNA"/>
</dbReference>
<evidence type="ECO:0008006" key="4">
    <source>
        <dbReference type="Google" id="ProtNLM"/>
    </source>
</evidence>
<keyword evidence="3" id="KW-1185">Reference proteome</keyword>
<reference evidence="3" key="1">
    <citation type="journal article" date="2019" name="Int. J. Syst. Evol. Microbiol.">
        <title>The Global Catalogue of Microorganisms (GCM) 10K type strain sequencing project: providing services to taxonomists for standard genome sequencing and annotation.</title>
        <authorList>
            <consortium name="The Broad Institute Genomics Platform"/>
            <consortium name="The Broad Institute Genome Sequencing Center for Infectious Disease"/>
            <person name="Wu L."/>
            <person name="Ma J."/>
        </authorList>
    </citation>
    <scope>NUCLEOTIDE SEQUENCE [LARGE SCALE GENOMIC DNA]</scope>
    <source>
        <strain evidence="3">KCTC 42805</strain>
    </source>
</reference>
<evidence type="ECO:0000313" key="2">
    <source>
        <dbReference type="EMBL" id="MFD2573774.1"/>
    </source>
</evidence>
<comment type="caution">
    <text evidence="2">The sequence shown here is derived from an EMBL/GenBank/DDBJ whole genome shotgun (WGS) entry which is preliminary data.</text>
</comment>
<evidence type="ECO:0000256" key="1">
    <source>
        <dbReference type="SAM" id="SignalP"/>
    </source>
</evidence>
<feature type="chain" id="PRO_5046440883" description="Lipocalin-like domain-containing protein" evidence="1">
    <location>
        <begin position="27"/>
        <end position="142"/>
    </location>
</feature>
<sequence length="142" mass="15361">MKKSFLLPIVVSCVIAILDSSCSKSADVDPREQYLGRYQVTYTQTTEYSRLPKEVITGTTSLTVSKGTNNNSLTFKLPTESAEVTLSGSSFTFDPVVKTVIAGTQTTTASGSFIQNGLEFTQKTTVSSNEYTQQLIAKGIKP</sequence>
<evidence type="ECO:0000313" key="3">
    <source>
        <dbReference type="Proteomes" id="UP001597469"/>
    </source>
</evidence>
<protein>
    <recommendedName>
        <fullName evidence="4">Lipocalin-like domain-containing protein</fullName>
    </recommendedName>
</protein>
<feature type="signal peptide" evidence="1">
    <location>
        <begin position="1"/>
        <end position="26"/>
    </location>
</feature>
<keyword evidence="1" id="KW-0732">Signal</keyword>